<feature type="binding site" evidence="7">
    <location>
        <position position="47"/>
    </location>
    <ligand>
        <name>NADP(+)</name>
        <dbReference type="ChEBI" id="CHEBI:58349"/>
    </ligand>
</feature>
<feature type="binding site" evidence="7">
    <location>
        <begin position="300"/>
        <end position="304"/>
    </location>
    <ligand>
        <name>FMN</name>
        <dbReference type="ChEBI" id="CHEBI:58210"/>
    </ligand>
</feature>
<dbReference type="EC" id="4.2.3.5" evidence="3 7"/>
<dbReference type="EMBL" id="JBHTEK010000001">
    <property type="protein sequence ID" value="MFC7667137.1"/>
    <property type="molecule type" value="Genomic_DNA"/>
</dbReference>
<dbReference type="InterPro" id="IPR000453">
    <property type="entry name" value="Chorismate_synth"/>
</dbReference>
<dbReference type="RefSeq" id="WP_380201423.1">
    <property type="nucleotide sequence ID" value="NZ_JBHTEK010000001.1"/>
</dbReference>
<dbReference type="HAMAP" id="MF_00300">
    <property type="entry name" value="Chorismate_synth"/>
    <property type="match status" value="1"/>
</dbReference>
<dbReference type="Pfam" id="PF01264">
    <property type="entry name" value="Chorismate_synt"/>
    <property type="match status" value="1"/>
</dbReference>
<dbReference type="Proteomes" id="UP001596513">
    <property type="component" value="Unassembled WGS sequence"/>
</dbReference>
<keyword evidence="4 7" id="KW-0028">Amino-acid biosynthesis</keyword>
<comment type="catalytic activity">
    <reaction evidence="7 8">
        <text>5-O-(1-carboxyvinyl)-3-phosphoshikimate = chorismate + phosphate</text>
        <dbReference type="Rhea" id="RHEA:21020"/>
        <dbReference type="ChEBI" id="CHEBI:29748"/>
        <dbReference type="ChEBI" id="CHEBI:43474"/>
        <dbReference type="ChEBI" id="CHEBI:57701"/>
        <dbReference type="EC" id="4.2.3.5"/>
    </reaction>
</comment>
<evidence type="ECO:0000256" key="2">
    <source>
        <dbReference type="ARBA" id="ARBA00008014"/>
    </source>
</evidence>
<dbReference type="NCBIfam" id="NF003793">
    <property type="entry name" value="PRK05382.1"/>
    <property type="match status" value="1"/>
</dbReference>
<dbReference type="InterPro" id="IPR020541">
    <property type="entry name" value="Chorismate_synthase_CS"/>
</dbReference>
<dbReference type="SUPFAM" id="SSF103263">
    <property type="entry name" value="Chorismate synthase, AroC"/>
    <property type="match status" value="1"/>
</dbReference>
<dbReference type="PIRSF" id="PIRSF001456">
    <property type="entry name" value="Chorismate_synth"/>
    <property type="match status" value="1"/>
</dbReference>
<keyword evidence="7" id="KW-0274">FAD</keyword>
<evidence type="ECO:0000256" key="9">
    <source>
        <dbReference type="SAM" id="MobiDB-lite"/>
    </source>
</evidence>
<evidence type="ECO:0000313" key="11">
    <source>
        <dbReference type="Proteomes" id="UP001596513"/>
    </source>
</evidence>
<keyword evidence="7" id="KW-0521">NADP</keyword>
<dbReference type="InterPro" id="IPR035904">
    <property type="entry name" value="Chorismate_synth_AroC_sf"/>
</dbReference>
<organism evidence="10 11">
    <name type="scientific">Hymenobacter humi</name>
    <dbReference type="NCBI Taxonomy" id="1411620"/>
    <lineage>
        <taxon>Bacteria</taxon>
        <taxon>Pseudomonadati</taxon>
        <taxon>Bacteroidota</taxon>
        <taxon>Cytophagia</taxon>
        <taxon>Cytophagales</taxon>
        <taxon>Hymenobacteraceae</taxon>
        <taxon>Hymenobacter</taxon>
    </lineage>
</organism>
<feature type="compositionally biased region" description="Basic residues" evidence="9">
    <location>
        <begin position="116"/>
        <end position="141"/>
    </location>
</feature>
<keyword evidence="5 7" id="KW-0057">Aromatic amino acid biosynthesis</keyword>
<gene>
    <name evidence="7 10" type="primary">aroC</name>
    <name evidence="10" type="ORF">ACFQT0_06680</name>
</gene>
<dbReference type="CDD" id="cd07304">
    <property type="entry name" value="Chorismate_synthase"/>
    <property type="match status" value="1"/>
</dbReference>
<dbReference type="PANTHER" id="PTHR21085:SF0">
    <property type="entry name" value="CHORISMATE SYNTHASE"/>
    <property type="match status" value="1"/>
</dbReference>
<evidence type="ECO:0000256" key="4">
    <source>
        <dbReference type="ARBA" id="ARBA00022605"/>
    </source>
</evidence>
<comment type="cofactor">
    <cofactor evidence="7 8">
        <name>FMNH2</name>
        <dbReference type="ChEBI" id="CHEBI:57618"/>
    </cofactor>
    <text evidence="7 8">Reduced FMN (FMNH(2)).</text>
</comment>
<evidence type="ECO:0000256" key="1">
    <source>
        <dbReference type="ARBA" id="ARBA00005044"/>
    </source>
</evidence>
<keyword evidence="6 7" id="KW-0456">Lyase</keyword>
<keyword evidence="7" id="KW-0288">FMN</keyword>
<dbReference type="PROSITE" id="PS00787">
    <property type="entry name" value="CHORISMATE_SYNTHASE_1"/>
    <property type="match status" value="1"/>
</dbReference>
<comment type="caution">
    <text evidence="10">The sequence shown here is derived from an EMBL/GenBank/DDBJ whole genome shotgun (WGS) entry which is preliminary data.</text>
</comment>
<feature type="binding site" evidence="7">
    <location>
        <begin position="240"/>
        <end position="241"/>
    </location>
    <ligand>
        <name>FMN</name>
        <dbReference type="ChEBI" id="CHEBI:58210"/>
    </ligand>
</feature>
<evidence type="ECO:0000256" key="8">
    <source>
        <dbReference type="RuleBase" id="RU000605"/>
    </source>
</evidence>
<evidence type="ECO:0000256" key="6">
    <source>
        <dbReference type="ARBA" id="ARBA00023239"/>
    </source>
</evidence>
<evidence type="ECO:0000256" key="7">
    <source>
        <dbReference type="HAMAP-Rule" id="MF_00300"/>
    </source>
</evidence>
<feature type="binding site" evidence="7">
    <location>
        <position position="285"/>
    </location>
    <ligand>
        <name>FMN</name>
        <dbReference type="ChEBI" id="CHEBI:58210"/>
    </ligand>
</feature>
<dbReference type="Gene3D" id="3.60.150.10">
    <property type="entry name" value="Chorismate synthase AroC"/>
    <property type="match status" value="1"/>
</dbReference>
<proteinExistence type="inferred from homology"/>
<evidence type="ECO:0000313" key="10">
    <source>
        <dbReference type="EMBL" id="MFC7667137.1"/>
    </source>
</evidence>
<dbReference type="GO" id="GO:0004107">
    <property type="term" value="F:chorismate synthase activity"/>
    <property type="evidence" value="ECO:0007669"/>
    <property type="project" value="UniProtKB-EC"/>
</dbReference>
<comment type="pathway">
    <text evidence="1 7 8">Metabolic intermediate biosynthesis; chorismate biosynthesis; chorismate from D-erythrose 4-phosphate and phosphoenolpyruvate: step 7/7.</text>
</comment>
<reference evidence="11" key="1">
    <citation type="journal article" date="2019" name="Int. J. Syst. Evol. Microbiol.">
        <title>The Global Catalogue of Microorganisms (GCM) 10K type strain sequencing project: providing services to taxonomists for standard genome sequencing and annotation.</title>
        <authorList>
            <consortium name="The Broad Institute Genomics Platform"/>
            <consortium name="The Broad Institute Genome Sequencing Center for Infectious Disease"/>
            <person name="Wu L."/>
            <person name="Ma J."/>
        </authorList>
    </citation>
    <scope>NUCLEOTIDE SEQUENCE [LARGE SCALE GENOMIC DNA]</scope>
    <source>
        <strain evidence="11">JCM 19635</strain>
    </source>
</reference>
<name>A0ABW2U2G9_9BACT</name>
<dbReference type="PROSITE" id="PS00789">
    <property type="entry name" value="CHORISMATE_SYNTHASE_3"/>
    <property type="match status" value="1"/>
</dbReference>
<dbReference type="NCBIfam" id="TIGR00033">
    <property type="entry name" value="aroC"/>
    <property type="match status" value="1"/>
</dbReference>
<feature type="region of interest" description="Disordered" evidence="9">
    <location>
        <begin position="114"/>
        <end position="143"/>
    </location>
</feature>
<feature type="binding site" evidence="7">
    <location>
        <position position="326"/>
    </location>
    <ligand>
        <name>FMN</name>
        <dbReference type="ChEBI" id="CHEBI:58210"/>
    </ligand>
</feature>
<comment type="caution">
    <text evidence="7">Lacks conserved residue(s) required for the propagation of feature annotation.</text>
</comment>
<comment type="function">
    <text evidence="7">Catalyzes the anti-1,4-elimination of the C-3 phosphate and the C-6 proR hydrogen from 5-enolpyruvylshikimate-3-phosphate (EPSP) to yield chorismate, which is the branch point compound that serves as the starting substrate for the three terminal pathways of aromatic amino acid biosynthesis. This reaction introduces a second double bond into the aromatic ring system.</text>
</comment>
<sequence>MSNTFGTLFRITTFGESHGAGIGVIIDGCPAGVAVDAAQIQAALDRRRPGQSDLTTPRKEADTVQIQSGLFEGFTTGTPISLFIPNADQRSDDYSHIAHAYRPSHADYTYDAKYGRRDHRGGGRRLGSRNGRARRRWRRSRAAPGAFRGRHRGVRIAVGEVEVPLEYQELDLSLIDTNPVRCPHPETAVRMEARIREAQAAHDTVGGVITGVARHVPAGLGEPVFDKLPAVLGHALLSINAVKGFEFGSGFAGTRLPGSVHNDEFYTDESGAVRTRTNHSGGSQGGISNGQDINFRVAFKPVATLLQPQQTINDQGEAITLVGRGRHDPCVLPRAVPIVEAMTQPGTGRFAASGPRQPVVNGALYLG</sequence>
<evidence type="ECO:0000256" key="3">
    <source>
        <dbReference type="ARBA" id="ARBA00013036"/>
    </source>
</evidence>
<keyword evidence="11" id="KW-1185">Reference proteome</keyword>
<accession>A0ABW2U2G9</accession>
<keyword evidence="7" id="KW-0285">Flavoprotein</keyword>
<protein>
    <recommendedName>
        <fullName evidence="3 7">Chorismate synthase</fullName>
        <shortName evidence="7">CS</shortName>
        <ecNumber evidence="3 7">4.2.3.5</ecNumber>
    </recommendedName>
    <alternativeName>
        <fullName evidence="7">5-enolpyruvylshikimate-3-phosphate phospholyase</fullName>
    </alternativeName>
</protein>
<dbReference type="PANTHER" id="PTHR21085">
    <property type="entry name" value="CHORISMATE SYNTHASE"/>
    <property type="match status" value="1"/>
</dbReference>
<comment type="subunit">
    <text evidence="7">Homotetramer.</text>
</comment>
<evidence type="ECO:0000256" key="5">
    <source>
        <dbReference type="ARBA" id="ARBA00023141"/>
    </source>
</evidence>
<comment type="similarity">
    <text evidence="2 7 8">Belongs to the chorismate synthase family.</text>
</comment>